<organism evidence="3 5">
    <name type="scientific">Pinctada imbricata</name>
    <name type="common">Atlantic pearl-oyster</name>
    <name type="synonym">Pinctada martensii</name>
    <dbReference type="NCBI Taxonomy" id="66713"/>
    <lineage>
        <taxon>Eukaryota</taxon>
        <taxon>Metazoa</taxon>
        <taxon>Spiralia</taxon>
        <taxon>Lophotrochozoa</taxon>
        <taxon>Mollusca</taxon>
        <taxon>Bivalvia</taxon>
        <taxon>Autobranchia</taxon>
        <taxon>Pteriomorphia</taxon>
        <taxon>Pterioida</taxon>
        <taxon>Pterioidea</taxon>
        <taxon>Pteriidae</taxon>
        <taxon>Pinctada</taxon>
    </lineage>
</organism>
<accession>A0AA88YIN4</accession>
<evidence type="ECO:0000313" key="5">
    <source>
        <dbReference type="Proteomes" id="UP001186944"/>
    </source>
</evidence>
<proteinExistence type="predicted"/>
<reference evidence="3" key="1">
    <citation type="submission" date="2019-08" db="EMBL/GenBank/DDBJ databases">
        <title>The improved chromosome-level genome for the pearl oyster Pinctada fucata martensii using PacBio sequencing and Hi-C.</title>
        <authorList>
            <person name="Zheng Z."/>
        </authorList>
    </citation>
    <scope>NUCLEOTIDE SEQUENCE</scope>
    <source>
        <strain evidence="3">ZZ-2019</strain>
        <tissue evidence="3">Adductor muscle</tissue>
    </source>
</reference>
<dbReference type="Gene3D" id="2.40.50.40">
    <property type="match status" value="1"/>
</dbReference>
<evidence type="ECO:0000259" key="1">
    <source>
        <dbReference type="PROSITE" id="PS50994"/>
    </source>
</evidence>
<dbReference type="Pfam" id="PF00665">
    <property type="entry name" value="rve"/>
    <property type="match status" value="1"/>
</dbReference>
<dbReference type="GO" id="GO:0015074">
    <property type="term" value="P:DNA integration"/>
    <property type="evidence" value="ECO:0007669"/>
    <property type="project" value="InterPro"/>
</dbReference>
<dbReference type="EMBL" id="VSWD01000003">
    <property type="protein sequence ID" value="KAK3105649.1"/>
    <property type="molecule type" value="Genomic_DNA"/>
</dbReference>
<dbReference type="InterPro" id="IPR001584">
    <property type="entry name" value="Integrase_cat-core"/>
</dbReference>
<dbReference type="InterPro" id="IPR036397">
    <property type="entry name" value="RNaseH_sf"/>
</dbReference>
<protein>
    <recommendedName>
        <fullName evidence="1">Integrase catalytic domain-containing protein</fullName>
    </recommendedName>
</protein>
<dbReference type="Gene3D" id="3.30.420.10">
    <property type="entry name" value="Ribonuclease H-like superfamily/Ribonuclease H"/>
    <property type="match status" value="1"/>
</dbReference>
<dbReference type="SUPFAM" id="SSF54160">
    <property type="entry name" value="Chromo domain-like"/>
    <property type="match status" value="1"/>
</dbReference>
<comment type="caution">
    <text evidence="3">The sequence shown here is derived from an EMBL/GenBank/DDBJ whole genome shotgun (WGS) entry which is preliminary data.</text>
</comment>
<evidence type="ECO:0000313" key="2">
    <source>
        <dbReference type="EMBL" id="KAK3085948.1"/>
    </source>
</evidence>
<name>A0AA88YIN4_PINIB</name>
<evidence type="ECO:0000313" key="4">
    <source>
        <dbReference type="EMBL" id="KAK3109130.1"/>
    </source>
</evidence>
<dbReference type="Proteomes" id="UP001186944">
    <property type="component" value="Unassembled WGS sequence"/>
</dbReference>
<dbReference type="InterPro" id="IPR012337">
    <property type="entry name" value="RNaseH-like_sf"/>
</dbReference>
<dbReference type="PANTHER" id="PTHR46585">
    <property type="entry name" value="INTEGRASE CORE DOMAIN CONTAINING PROTEIN"/>
    <property type="match status" value="1"/>
</dbReference>
<feature type="domain" description="Integrase catalytic" evidence="1">
    <location>
        <begin position="65"/>
        <end position="232"/>
    </location>
</feature>
<sequence>MSDDEKKSFLENYYFNPKNAAAYTTPEKLYRALKSNPRYSFSRSFIRNWLQNQDSYTLQRESRRPKKVPNIRVTGINSQWSMDLMDVQNLSKQNDGIKYLLVLIDSFSKYLRIIVLKDKSAKSVLRGIKEVFESGTKCQTLRSDRGKEFNNNLLKNYLKDIGVRIFYTNQVSKAAIAERVIRTMRGRLFRYFQKKRSYRYIDILPELVNNYNSTSHRSLNGLAPRDINKQNEADVWAFMFLHKPKVKKLNKTNNKENRKKSNKTKKEKTYMKYRFKINQLVRLSHLKHIFTRGYQEQFTGEVFKVSRRFHLQGIPMYKVKDFNGDDIEGSFYENELQKVSKDEDSLWTIEKFIKKRKRNGKVEWLVKFENWPSKFNQYVKESDIVDIQSK</sequence>
<dbReference type="EMBL" id="VSWD01000012">
    <property type="protein sequence ID" value="KAK3085948.1"/>
    <property type="molecule type" value="Genomic_DNA"/>
</dbReference>
<evidence type="ECO:0000313" key="3">
    <source>
        <dbReference type="EMBL" id="KAK3105649.1"/>
    </source>
</evidence>
<keyword evidence="5" id="KW-1185">Reference proteome</keyword>
<dbReference type="EMBL" id="VSWD01000001">
    <property type="protein sequence ID" value="KAK3109130.1"/>
    <property type="molecule type" value="Genomic_DNA"/>
</dbReference>
<dbReference type="PANTHER" id="PTHR46585:SF1">
    <property type="entry name" value="CHROMO DOMAIN-CONTAINING PROTEIN"/>
    <property type="match status" value="1"/>
</dbReference>
<dbReference type="AlphaFoldDB" id="A0AA88YIN4"/>
<gene>
    <name evidence="3" type="ORF">FSP39_002599</name>
    <name evidence="2" type="ORF">FSP39_011186</name>
    <name evidence="4" type="ORF">FSP39_023600</name>
</gene>
<dbReference type="PROSITE" id="PS50994">
    <property type="entry name" value="INTEGRASE"/>
    <property type="match status" value="1"/>
</dbReference>
<dbReference type="SUPFAM" id="SSF53098">
    <property type="entry name" value="Ribonuclease H-like"/>
    <property type="match status" value="1"/>
</dbReference>
<dbReference type="GO" id="GO:0003676">
    <property type="term" value="F:nucleic acid binding"/>
    <property type="evidence" value="ECO:0007669"/>
    <property type="project" value="InterPro"/>
</dbReference>
<dbReference type="InterPro" id="IPR016197">
    <property type="entry name" value="Chromo-like_dom_sf"/>
</dbReference>